<evidence type="ECO:0000256" key="3">
    <source>
        <dbReference type="ARBA" id="ARBA00022771"/>
    </source>
</evidence>
<dbReference type="InterPro" id="IPR000571">
    <property type="entry name" value="Znf_CCCH"/>
</dbReference>
<dbReference type="PROSITE" id="PS50103">
    <property type="entry name" value="ZF_C3H1"/>
    <property type="match status" value="2"/>
</dbReference>
<evidence type="ECO:0000256" key="6">
    <source>
        <dbReference type="SAM" id="Coils"/>
    </source>
</evidence>
<dbReference type="InterPro" id="IPR035979">
    <property type="entry name" value="RBD_domain_sf"/>
</dbReference>
<evidence type="ECO:0000256" key="7">
    <source>
        <dbReference type="SAM" id="MobiDB-lite"/>
    </source>
</evidence>
<dbReference type="PRINTS" id="PR01848">
    <property type="entry name" value="U2AUXFACTOR"/>
</dbReference>
<feature type="compositionally biased region" description="Basic and acidic residues" evidence="7">
    <location>
        <begin position="362"/>
        <end position="397"/>
    </location>
</feature>
<protein>
    <recommendedName>
        <fullName evidence="8">C3H1-type domain-containing protein</fullName>
    </recommendedName>
</protein>
<dbReference type="InterPro" id="IPR009145">
    <property type="entry name" value="U2AF_small"/>
</dbReference>
<feature type="coiled-coil region" evidence="6">
    <location>
        <begin position="70"/>
        <end position="108"/>
    </location>
</feature>
<dbReference type="GO" id="GO:0003723">
    <property type="term" value="F:RNA binding"/>
    <property type="evidence" value="ECO:0007669"/>
    <property type="project" value="InterPro"/>
</dbReference>
<feature type="region of interest" description="Disordered" evidence="7">
    <location>
        <begin position="295"/>
        <end position="397"/>
    </location>
</feature>
<evidence type="ECO:0000256" key="1">
    <source>
        <dbReference type="ARBA" id="ARBA00022723"/>
    </source>
</evidence>
<evidence type="ECO:0000313" key="9">
    <source>
        <dbReference type="EMBL" id="ETV82842.1"/>
    </source>
</evidence>
<reference evidence="9" key="1">
    <citation type="submission" date="2013-12" db="EMBL/GenBank/DDBJ databases">
        <title>The Genome Sequence of Aphanomyces astaci APO3.</title>
        <authorList>
            <consortium name="The Broad Institute Genomics Platform"/>
            <person name="Russ C."/>
            <person name="Tyler B."/>
            <person name="van West P."/>
            <person name="Dieguez-Uribeondo J."/>
            <person name="Young S.K."/>
            <person name="Zeng Q."/>
            <person name="Gargeya S."/>
            <person name="Fitzgerald M."/>
            <person name="Abouelleil A."/>
            <person name="Alvarado L."/>
            <person name="Chapman S.B."/>
            <person name="Gainer-Dewar J."/>
            <person name="Goldberg J."/>
            <person name="Griggs A."/>
            <person name="Gujja S."/>
            <person name="Hansen M."/>
            <person name="Howarth C."/>
            <person name="Imamovic A."/>
            <person name="Ireland A."/>
            <person name="Larimer J."/>
            <person name="McCowan C."/>
            <person name="Murphy C."/>
            <person name="Pearson M."/>
            <person name="Poon T.W."/>
            <person name="Priest M."/>
            <person name="Roberts A."/>
            <person name="Saif S."/>
            <person name="Shea T."/>
            <person name="Sykes S."/>
            <person name="Wortman J."/>
            <person name="Nusbaum C."/>
            <person name="Birren B."/>
        </authorList>
    </citation>
    <scope>NUCLEOTIDE SEQUENCE [LARGE SCALE GENOMIC DNA]</scope>
    <source>
        <strain evidence="9">APO3</strain>
    </source>
</reference>
<evidence type="ECO:0000259" key="8">
    <source>
        <dbReference type="PROSITE" id="PS50103"/>
    </source>
</evidence>
<feature type="domain" description="C3H1-type" evidence="8">
    <location>
        <begin position="132"/>
        <end position="160"/>
    </location>
</feature>
<name>W4GT09_APHAT</name>
<evidence type="ECO:0000256" key="4">
    <source>
        <dbReference type="ARBA" id="ARBA00022833"/>
    </source>
</evidence>
<feature type="zinc finger region" description="C3H1-type" evidence="5">
    <location>
        <begin position="270"/>
        <end position="297"/>
    </location>
</feature>
<gene>
    <name evidence="9" type="ORF">H257_04620</name>
</gene>
<evidence type="ECO:0000256" key="2">
    <source>
        <dbReference type="ARBA" id="ARBA00022737"/>
    </source>
</evidence>
<dbReference type="Pfam" id="PF00642">
    <property type="entry name" value="zf-CCCH"/>
    <property type="match status" value="1"/>
</dbReference>
<dbReference type="EMBL" id="KI913121">
    <property type="protein sequence ID" value="ETV82842.1"/>
    <property type="molecule type" value="Genomic_DNA"/>
</dbReference>
<dbReference type="AlphaFoldDB" id="W4GT09"/>
<dbReference type="OrthoDB" id="75923at2759"/>
<keyword evidence="1 5" id="KW-0479">Metal-binding</keyword>
<sequence>MVQGTRRTHTKNLAKRRKRRLYAQLQAELQVHESPEELERVAMEEEEARQVCHDLWVRATANADAAFKKKQRILEERKRLMDDIKQQMEQETLEKEMHDQEVRQATARARDTQRVMELKAWTENLDSMSDEQKAKVLCSFHVRTGVCRFGDRCSRVHAPPSSSTAGRFILFPGMHTIGIPSHRDGDDHLELDEREIRRAYRVFYTDVLQEFLKFGHLVQLHTCGNSAPHLRGNVYVEYQTAAMACAAHTALYGRWYAGKQLLPELTPMTSWADAICGLFARRRCVRGGDCNFLHPLANPVERSPPTLRYRSPSASVQAKPEVQAATHDQVPRSKRRQRSSSDDSDDKRHCRRRPRYSRRRSRSSDRKQSRKTDGHHGSRNHRDDQRTTDRSSRRERR</sequence>
<keyword evidence="2" id="KW-0677">Repeat</keyword>
<dbReference type="InterPro" id="IPR012677">
    <property type="entry name" value="Nucleotide-bd_a/b_plait_sf"/>
</dbReference>
<organism evidence="9">
    <name type="scientific">Aphanomyces astaci</name>
    <name type="common">Crayfish plague agent</name>
    <dbReference type="NCBI Taxonomy" id="112090"/>
    <lineage>
        <taxon>Eukaryota</taxon>
        <taxon>Sar</taxon>
        <taxon>Stramenopiles</taxon>
        <taxon>Oomycota</taxon>
        <taxon>Saprolegniomycetes</taxon>
        <taxon>Saprolegniales</taxon>
        <taxon>Verrucalvaceae</taxon>
        <taxon>Aphanomyces</taxon>
    </lineage>
</organism>
<keyword evidence="6" id="KW-0175">Coiled coil</keyword>
<feature type="zinc finger region" description="C3H1-type" evidence="5">
    <location>
        <begin position="132"/>
        <end position="160"/>
    </location>
</feature>
<accession>W4GT09</accession>
<dbReference type="PANTHER" id="PTHR12620">
    <property type="entry name" value="U2 SNRNP AUXILIARY FACTOR, SMALL SUBUNIT"/>
    <property type="match status" value="1"/>
</dbReference>
<feature type="compositionally biased region" description="Basic and acidic residues" evidence="7">
    <location>
        <begin position="339"/>
        <end position="348"/>
    </location>
</feature>
<dbReference type="GO" id="GO:0000398">
    <property type="term" value="P:mRNA splicing, via spliceosome"/>
    <property type="evidence" value="ECO:0007669"/>
    <property type="project" value="InterPro"/>
</dbReference>
<dbReference type="STRING" id="112090.W4GT09"/>
<dbReference type="VEuPathDB" id="FungiDB:H257_04620"/>
<dbReference type="GeneID" id="20806616"/>
<dbReference type="SUPFAM" id="SSF54928">
    <property type="entry name" value="RNA-binding domain, RBD"/>
    <property type="match status" value="1"/>
</dbReference>
<dbReference type="RefSeq" id="XP_009827513.1">
    <property type="nucleotide sequence ID" value="XM_009829211.1"/>
</dbReference>
<dbReference type="GO" id="GO:0089701">
    <property type="term" value="C:U2AF complex"/>
    <property type="evidence" value="ECO:0007669"/>
    <property type="project" value="InterPro"/>
</dbReference>
<dbReference type="Gene3D" id="3.30.70.330">
    <property type="match status" value="1"/>
</dbReference>
<dbReference type="SMART" id="SM00356">
    <property type="entry name" value="ZnF_C3H1"/>
    <property type="match status" value="2"/>
</dbReference>
<proteinExistence type="predicted"/>
<dbReference type="GO" id="GO:0008270">
    <property type="term" value="F:zinc ion binding"/>
    <property type="evidence" value="ECO:0007669"/>
    <property type="project" value="UniProtKB-KW"/>
</dbReference>
<evidence type="ECO:0000256" key="5">
    <source>
        <dbReference type="PROSITE-ProRule" id="PRU00723"/>
    </source>
</evidence>
<feature type="domain" description="C3H1-type" evidence="8">
    <location>
        <begin position="270"/>
        <end position="297"/>
    </location>
</feature>
<feature type="compositionally biased region" description="Basic residues" evidence="7">
    <location>
        <begin position="349"/>
        <end position="361"/>
    </location>
</feature>
<keyword evidence="3 5" id="KW-0863">Zinc-finger</keyword>
<keyword evidence="4 5" id="KW-0862">Zinc</keyword>